<dbReference type="SUPFAM" id="SSF56784">
    <property type="entry name" value="HAD-like"/>
    <property type="match status" value="1"/>
</dbReference>
<dbReference type="STRING" id="1122949.GCA_000378725_00847"/>
<dbReference type="EMBL" id="UGSZ01000001">
    <property type="protein sequence ID" value="SUB56506.1"/>
    <property type="molecule type" value="Genomic_DNA"/>
</dbReference>
<dbReference type="AlphaFoldDB" id="A0A379C4H9"/>
<dbReference type="GO" id="GO:0000287">
    <property type="term" value="F:magnesium ion binding"/>
    <property type="evidence" value="ECO:0007669"/>
    <property type="project" value="TreeGrafter"/>
</dbReference>
<dbReference type="GO" id="GO:0005829">
    <property type="term" value="C:cytosol"/>
    <property type="evidence" value="ECO:0007669"/>
    <property type="project" value="TreeGrafter"/>
</dbReference>
<dbReference type="RefSeq" id="WP_019034674.1">
    <property type="nucleotide sequence ID" value="NZ_UGSZ01000001.1"/>
</dbReference>
<evidence type="ECO:0000313" key="1">
    <source>
        <dbReference type="EMBL" id="SUB56506.1"/>
    </source>
</evidence>
<dbReference type="InterPro" id="IPR036412">
    <property type="entry name" value="HAD-like_sf"/>
</dbReference>
<protein>
    <submittedName>
        <fullName evidence="1">Phosphatase YidA</fullName>
        <ecNumber evidence="1">3.1.3.-</ecNumber>
    </submittedName>
</protein>
<dbReference type="PANTHER" id="PTHR10000">
    <property type="entry name" value="PHOSPHOSERINE PHOSPHATASE"/>
    <property type="match status" value="1"/>
</dbReference>
<reference evidence="1 2" key="1">
    <citation type="submission" date="2018-06" db="EMBL/GenBank/DDBJ databases">
        <authorList>
            <consortium name="Pathogen Informatics"/>
            <person name="Doyle S."/>
        </authorList>
    </citation>
    <scope>NUCLEOTIDE SEQUENCE [LARGE SCALE GENOMIC DNA]</scope>
    <source>
        <strain evidence="1 2">NCTC13149</strain>
    </source>
</reference>
<keyword evidence="1" id="KW-0378">Hydrolase</keyword>
<dbReference type="InterPro" id="IPR023214">
    <property type="entry name" value="HAD_sf"/>
</dbReference>
<dbReference type="PANTHER" id="PTHR10000:SF8">
    <property type="entry name" value="HAD SUPERFAMILY HYDROLASE-LIKE, TYPE 3"/>
    <property type="match status" value="1"/>
</dbReference>
<proteinExistence type="predicted"/>
<dbReference type="Proteomes" id="UP000255517">
    <property type="component" value="Unassembled WGS sequence"/>
</dbReference>
<dbReference type="Gene3D" id="3.40.50.1000">
    <property type="entry name" value="HAD superfamily/HAD-like"/>
    <property type="match status" value="1"/>
</dbReference>
<organism evidence="1 2">
    <name type="scientific">Peptoniphilus lacrimalis</name>
    <dbReference type="NCBI Taxonomy" id="33031"/>
    <lineage>
        <taxon>Bacteria</taxon>
        <taxon>Bacillati</taxon>
        <taxon>Bacillota</taxon>
        <taxon>Tissierellia</taxon>
        <taxon>Tissierellales</taxon>
        <taxon>Peptoniphilaceae</taxon>
        <taxon>Peptoniphilus</taxon>
    </lineage>
</organism>
<dbReference type="GO" id="GO:0016791">
    <property type="term" value="F:phosphatase activity"/>
    <property type="evidence" value="ECO:0007669"/>
    <property type="project" value="UniProtKB-ARBA"/>
</dbReference>
<name>A0A379C4H9_9FIRM</name>
<dbReference type="Gene3D" id="3.30.1240.10">
    <property type="match status" value="1"/>
</dbReference>
<dbReference type="EC" id="3.1.3.-" evidence="1"/>
<dbReference type="OrthoDB" id="9781413at2"/>
<dbReference type="InterPro" id="IPR006379">
    <property type="entry name" value="HAD-SF_hydro_IIB"/>
</dbReference>
<dbReference type="NCBIfam" id="TIGR01484">
    <property type="entry name" value="HAD-SF-IIB"/>
    <property type="match status" value="1"/>
</dbReference>
<gene>
    <name evidence="1" type="primary">yidA</name>
    <name evidence="1" type="ORF">NCTC13149_00278</name>
</gene>
<accession>A0A379C4H9</accession>
<evidence type="ECO:0000313" key="2">
    <source>
        <dbReference type="Proteomes" id="UP000255517"/>
    </source>
</evidence>
<sequence length="272" mass="30879">MFKLVSMDLDETLLTTDKKMPKDFKDFVSGCRDRGIIPIVATGREYTTAKRFVGDVDIDLICNNGNLIRNSMDSKTLYVNPISHEDLKEVYNLDKDKSCNLLLHVSGNKDVDVIYQDDGKRFIDDEYISRFSKRTATFKSIDDVSLDVLSIVFTGKNEDLFKLRDVFNSNISDKFNIHLMAMQTRAEYMLEVLQKNGDKFEGLKFYCKSKNIDLKDVVAIGDDSNDKNIIKNCGLGIAMINAISDVKDVAKLISKKDNNNNGAIEILKEVLW</sequence>
<dbReference type="Pfam" id="PF08282">
    <property type="entry name" value="Hydrolase_3"/>
    <property type="match status" value="1"/>
</dbReference>